<dbReference type="AlphaFoldDB" id="A0A8X6VZ93"/>
<dbReference type="PANTHER" id="PTHR23274">
    <property type="entry name" value="DNA HELICASE-RELATED"/>
    <property type="match status" value="1"/>
</dbReference>
<name>A0A8X6VZ93_TRICX</name>
<organism evidence="1 2">
    <name type="scientific">Trichonephila clavipes</name>
    <name type="common">Golden silk orbweaver</name>
    <name type="synonym">Nephila clavipes</name>
    <dbReference type="NCBI Taxonomy" id="2585209"/>
    <lineage>
        <taxon>Eukaryota</taxon>
        <taxon>Metazoa</taxon>
        <taxon>Ecdysozoa</taxon>
        <taxon>Arthropoda</taxon>
        <taxon>Chelicerata</taxon>
        <taxon>Arachnida</taxon>
        <taxon>Araneae</taxon>
        <taxon>Araneomorphae</taxon>
        <taxon>Entelegynae</taxon>
        <taxon>Araneoidea</taxon>
        <taxon>Nephilidae</taxon>
        <taxon>Trichonephila</taxon>
    </lineage>
</organism>
<reference evidence="1" key="1">
    <citation type="submission" date="2020-08" db="EMBL/GenBank/DDBJ databases">
        <title>Multicomponent nature underlies the extraordinary mechanical properties of spider dragline silk.</title>
        <authorList>
            <person name="Kono N."/>
            <person name="Nakamura H."/>
            <person name="Mori M."/>
            <person name="Yoshida Y."/>
            <person name="Ohtoshi R."/>
            <person name="Malay A.D."/>
            <person name="Moran D.A.P."/>
            <person name="Tomita M."/>
            <person name="Numata K."/>
            <person name="Arakawa K."/>
        </authorList>
    </citation>
    <scope>NUCLEOTIDE SEQUENCE</scope>
</reference>
<accession>A0A8X6VZ93</accession>
<protein>
    <submittedName>
        <fullName evidence="1">Uncharacterized protein</fullName>
    </submittedName>
</protein>
<dbReference type="PANTHER" id="PTHR23274:SF51">
    <property type="entry name" value="OS03G0423850 PROTEIN"/>
    <property type="match status" value="1"/>
</dbReference>
<dbReference type="Proteomes" id="UP000887159">
    <property type="component" value="Unassembled WGS sequence"/>
</dbReference>
<proteinExistence type="predicted"/>
<gene>
    <name evidence="1" type="primary">NCL1_16855</name>
    <name evidence="1" type="ORF">TNCV_2483151</name>
</gene>
<evidence type="ECO:0000313" key="1">
    <source>
        <dbReference type="EMBL" id="GFY25194.1"/>
    </source>
</evidence>
<dbReference type="GO" id="GO:0006260">
    <property type="term" value="P:DNA replication"/>
    <property type="evidence" value="ECO:0007669"/>
    <property type="project" value="TreeGrafter"/>
</dbReference>
<sequence length="256" mass="29194">MSLTDTNGLPYQTTFVVNIYYMITTNIDVSDGLANGAVGKLVHAETDNNGVVTIAWLEFPELPRIDKSLKLVEFLKDKLNLSMKNSPQTSTTRSGTTIDGGFTRLLNSMEWIAAMVKLEDVETRKTDPRSILKPLISILRENIITMSNHQDDRILYEPWQRRERGPQGVKSDYLMFFWVGLCNGVRLVIKRITGKPIEANILIVKFKEEIVLLPRVPLISPESPTPFKRLQFLVHLVFAMTRNKSQSQQCKLDSWI</sequence>
<keyword evidence="2" id="KW-1185">Reference proteome</keyword>
<dbReference type="EMBL" id="BMAU01021371">
    <property type="protein sequence ID" value="GFY25194.1"/>
    <property type="molecule type" value="Genomic_DNA"/>
</dbReference>
<evidence type="ECO:0000313" key="2">
    <source>
        <dbReference type="Proteomes" id="UP000887159"/>
    </source>
</evidence>
<dbReference type="GO" id="GO:0005657">
    <property type="term" value="C:replication fork"/>
    <property type="evidence" value="ECO:0007669"/>
    <property type="project" value="TreeGrafter"/>
</dbReference>
<comment type="caution">
    <text evidence="1">The sequence shown here is derived from an EMBL/GenBank/DDBJ whole genome shotgun (WGS) entry which is preliminary data.</text>
</comment>